<dbReference type="InterPro" id="IPR050570">
    <property type="entry name" value="Cell_wall_metabolism_enzyme"/>
</dbReference>
<dbReference type="InterPro" id="IPR016047">
    <property type="entry name" value="M23ase_b-sheet_dom"/>
</dbReference>
<comment type="caution">
    <text evidence="2">The sequence shown here is derived from an EMBL/GenBank/DDBJ whole genome shotgun (WGS) entry which is preliminary data.</text>
</comment>
<protein>
    <submittedName>
        <fullName evidence="2">M23 family peptidase</fullName>
    </submittedName>
</protein>
<dbReference type="InterPro" id="IPR011055">
    <property type="entry name" value="Dup_hybrid_motif"/>
</dbReference>
<dbReference type="Gene3D" id="2.70.70.10">
    <property type="entry name" value="Glucose Permease (Domain IIA)"/>
    <property type="match status" value="1"/>
</dbReference>
<dbReference type="SUPFAM" id="SSF51261">
    <property type="entry name" value="Duplicated hybrid motif"/>
    <property type="match status" value="1"/>
</dbReference>
<dbReference type="AlphaFoldDB" id="A0A430G2B4"/>
<dbReference type="Pfam" id="PF01551">
    <property type="entry name" value="Peptidase_M23"/>
    <property type="match status" value="1"/>
</dbReference>
<evidence type="ECO:0000313" key="2">
    <source>
        <dbReference type="EMBL" id="RSY83110.1"/>
    </source>
</evidence>
<evidence type="ECO:0000313" key="3">
    <source>
        <dbReference type="Proteomes" id="UP000287746"/>
    </source>
</evidence>
<dbReference type="EMBL" id="QQYZ01000011">
    <property type="protein sequence ID" value="RSY83110.1"/>
    <property type="molecule type" value="Genomic_DNA"/>
</dbReference>
<dbReference type="Proteomes" id="UP000287746">
    <property type="component" value="Unassembled WGS sequence"/>
</dbReference>
<dbReference type="GO" id="GO:0004222">
    <property type="term" value="F:metalloendopeptidase activity"/>
    <property type="evidence" value="ECO:0007669"/>
    <property type="project" value="TreeGrafter"/>
</dbReference>
<proteinExistence type="predicted"/>
<dbReference type="PANTHER" id="PTHR21666:SF270">
    <property type="entry name" value="MUREIN HYDROLASE ACTIVATOR ENVC"/>
    <property type="match status" value="1"/>
</dbReference>
<organism evidence="2 3">
    <name type="scientific">Sphingomonas koreensis</name>
    <dbReference type="NCBI Taxonomy" id="93064"/>
    <lineage>
        <taxon>Bacteria</taxon>
        <taxon>Pseudomonadati</taxon>
        <taxon>Pseudomonadota</taxon>
        <taxon>Alphaproteobacteria</taxon>
        <taxon>Sphingomonadales</taxon>
        <taxon>Sphingomonadaceae</taxon>
        <taxon>Sphingomonas</taxon>
    </lineage>
</organism>
<evidence type="ECO:0000259" key="1">
    <source>
        <dbReference type="Pfam" id="PF01551"/>
    </source>
</evidence>
<sequence length="716" mass="77963">MARVPIVQGPSVGLTPLSRERIRPADNGGGALGGLGRGLQEIGQAGAQFSETQDRLDEMLDEAATKKLDNEAAQRMRELLWTGEGAYFSKRGFDAATARPSTEKAIGDLREELIGRATTDRQRRMFGGVFDHRAGGELEGVARHAVGQIAAERKNQSVARLENFREDAVTASDDPDRFNDFLDGGLGELRTLADQEGWAPETLTGAEARYRSEVHEAVVRKKIATDDIDGAKQYLDAHRSDIDWKSEASLDAALQDPLQRREASSDVDGVMGMATAAGTDTVAYADPLRGAGRGGPVAGGGYGAKRDYGAHQGIDIPAKRGTAVYSTAPGVAKVSRSEKGGSIVTVTHADGAVSKYMHLDQVKVQDGDSVSPDTIVGTVGMTGRSSGPHLHWEVVRGGKKVDPSTVIGQAQQAPRRHDLNTIYASIDKRAADEGWTFERRERAKAEADRRVGRDEQLLARQEQDAERSAWDAIDRLPENKLTSMSQIPAEVRGRLSPRARVQFEEEIARNLKPKEIDANGDAAITLKVLAARHPEQFASMDLRPFRSQLTPGEFESLAVDQGRMRAKPEEASTTSNVRAEIDRAISFYGSDIGLGSNVTDRKNEDGRKAYGRISDSMRGYLERATDGGKRKPTDDDLKAAFDHATMEVIVRGGGTFGGDVTRRRHEVETGRIGVAIPTDVKGRIEQSFARQNRRLPSGEEVMRIYLANKGKPGFWK</sequence>
<dbReference type="CDD" id="cd12797">
    <property type="entry name" value="M23_peptidase"/>
    <property type="match status" value="1"/>
</dbReference>
<reference evidence="2 3" key="1">
    <citation type="submission" date="2018-07" db="EMBL/GenBank/DDBJ databases">
        <title>Genomic and Epidemiologic Investigation of an Indolent Hospital Outbreak.</title>
        <authorList>
            <person name="Johnson R.C."/>
            <person name="Deming C."/>
            <person name="Conlan S."/>
            <person name="Zellmer C.J."/>
            <person name="Michelin A.V."/>
            <person name="Lee-Lin S."/>
            <person name="Thomas P.J."/>
            <person name="Park M."/>
            <person name="Weingarten R.A."/>
            <person name="Less J."/>
            <person name="Dekker J.P."/>
            <person name="Frank K.M."/>
            <person name="Musser K.A."/>
            <person name="Mcquiston J.R."/>
            <person name="Henderson D.K."/>
            <person name="Lau A.F."/>
            <person name="Palmore T.N."/>
            <person name="Segre J.A."/>
        </authorList>
    </citation>
    <scope>NUCLEOTIDE SEQUENCE [LARGE SCALE GENOMIC DNA]</scope>
    <source>
        <strain evidence="2 3">SK-CDC1_0717</strain>
    </source>
</reference>
<accession>A0A430G2B4</accession>
<dbReference type="RefSeq" id="WP_126004683.1">
    <property type="nucleotide sequence ID" value="NZ_QQYZ01000011.1"/>
</dbReference>
<gene>
    <name evidence="2" type="ORF">DAH66_12640</name>
</gene>
<dbReference type="PANTHER" id="PTHR21666">
    <property type="entry name" value="PEPTIDASE-RELATED"/>
    <property type="match status" value="1"/>
</dbReference>
<feature type="domain" description="M23ase beta-sheet core" evidence="1">
    <location>
        <begin position="310"/>
        <end position="403"/>
    </location>
</feature>
<name>A0A430G2B4_9SPHN</name>